<gene>
    <name evidence="2" type="ORF">LV75_000222</name>
</gene>
<keyword evidence="3" id="KW-1185">Reference proteome</keyword>
<reference evidence="2 3" key="1">
    <citation type="submission" date="2022-06" db="EMBL/GenBank/DDBJ databases">
        <title>Genomic Encyclopedia of Archaeal and Bacterial Type Strains, Phase II (KMG-II): from individual species to whole genera.</title>
        <authorList>
            <person name="Goeker M."/>
        </authorList>
    </citation>
    <scope>NUCLEOTIDE SEQUENCE [LARGE SCALE GENOMIC DNA]</scope>
    <source>
        <strain evidence="2 3">DSM 44255</strain>
    </source>
</reference>
<evidence type="ECO:0000313" key="2">
    <source>
        <dbReference type="EMBL" id="MCP2267740.1"/>
    </source>
</evidence>
<organism evidence="2 3">
    <name type="scientific">Actinokineospora diospyrosa</name>
    <dbReference type="NCBI Taxonomy" id="103728"/>
    <lineage>
        <taxon>Bacteria</taxon>
        <taxon>Bacillati</taxon>
        <taxon>Actinomycetota</taxon>
        <taxon>Actinomycetes</taxon>
        <taxon>Pseudonocardiales</taxon>
        <taxon>Pseudonocardiaceae</taxon>
        <taxon>Actinokineospora</taxon>
    </lineage>
</organism>
<dbReference type="Proteomes" id="UP001205185">
    <property type="component" value="Unassembled WGS sequence"/>
</dbReference>
<proteinExistence type="predicted"/>
<evidence type="ECO:0000313" key="3">
    <source>
        <dbReference type="Proteomes" id="UP001205185"/>
    </source>
</evidence>
<protein>
    <submittedName>
        <fullName evidence="2">Uncharacterized protein</fullName>
    </submittedName>
</protein>
<feature type="region of interest" description="Disordered" evidence="1">
    <location>
        <begin position="125"/>
        <end position="163"/>
    </location>
</feature>
<feature type="compositionally biased region" description="Basic and acidic residues" evidence="1">
    <location>
        <begin position="145"/>
        <end position="163"/>
    </location>
</feature>
<accession>A0ABT1I556</accession>
<comment type="caution">
    <text evidence="2">The sequence shown here is derived from an EMBL/GenBank/DDBJ whole genome shotgun (WGS) entry which is preliminary data.</text>
</comment>
<dbReference type="EMBL" id="JAMTCO010000001">
    <property type="protein sequence ID" value="MCP2267740.1"/>
    <property type="molecule type" value="Genomic_DNA"/>
</dbReference>
<sequence length="163" mass="18418">MVMGRQLVCPECGSRDDHTIQFHFGYCRVHEYEVGDKIIWGSSFENGEPGHRLVVTHGTTITACSDNPDCPGPSVPGCDADSFDIFIEEDVITHVRWATGEFRFYAEPYRNDSHFFVLDDYPPGLRPRNERDTQPGPVVSSPHGDVQHRSCAPDRVPEVRDQE</sequence>
<evidence type="ECO:0000256" key="1">
    <source>
        <dbReference type="SAM" id="MobiDB-lite"/>
    </source>
</evidence>
<name>A0ABT1I556_9PSEU</name>